<keyword evidence="3 6" id="KW-0812">Transmembrane</keyword>
<dbReference type="AlphaFoldDB" id="A0A0Q9YN59"/>
<evidence type="ECO:0000313" key="9">
    <source>
        <dbReference type="EMBL" id="MCS5710905.1"/>
    </source>
</evidence>
<dbReference type="PROSITE" id="PS50850">
    <property type="entry name" value="MFS"/>
    <property type="match status" value="1"/>
</dbReference>
<protein>
    <submittedName>
        <fullName evidence="9">MFS transporter</fullName>
    </submittedName>
    <submittedName>
        <fullName evidence="8">Muropeptide transporter</fullName>
    </submittedName>
</protein>
<reference evidence="9" key="3">
    <citation type="submission" date="2021-06" db="EMBL/GenBank/DDBJ databases">
        <title>Genomic Description and Analysis of Intracellular Bacteria, Candidatus Berkiella cookevillensis and Candidatus Berkiella aquae.</title>
        <authorList>
            <person name="Kidane D.T."/>
            <person name="Mehari Y.T."/>
            <person name="Rice F.C."/>
            <person name="Arivett B.A."/>
            <person name="Farone A.L."/>
            <person name="Berk S.G."/>
            <person name="Farone M.B."/>
        </authorList>
    </citation>
    <scope>NUCLEOTIDE SEQUENCE</scope>
    <source>
        <strain evidence="9">HT99</strain>
    </source>
</reference>
<dbReference type="EMBL" id="LKAJ02000001">
    <property type="protein sequence ID" value="MCS5710905.1"/>
    <property type="molecule type" value="Genomic_DNA"/>
</dbReference>
<feature type="transmembrane region" description="Helical" evidence="6">
    <location>
        <begin position="151"/>
        <end position="170"/>
    </location>
</feature>
<organism evidence="8">
    <name type="scientific">Candidatus Berkiella aquae</name>
    <dbReference type="NCBI Taxonomy" id="295108"/>
    <lineage>
        <taxon>Bacteria</taxon>
        <taxon>Pseudomonadati</taxon>
        <taxon>Pseudomonadota</taxon>
        <taxon>Gammaproteobacteria</taxon>
        <taxon>Candidatus Berkiellales</taxon>
        <taxon>Candidatus Berkiellaceae</taxon>
        <taxon>Candidatus Berkiella</taxon>
    </lineage>
</organism>
<feature type="transmembrane region" description="Helical" evidence="6">
    <location>
        <begin position="355"/>
        <end position="373"/>
    </location>
</feature>
<reference evidence="8" key="1">
    <citation type="submission" date="2015-09" db="EMBL/GenBank/DDBJ databases">
        <title>Draft Genome Sequences of Two Novel Amoeba-resistant Intranuclear Bacteria, Candidatus Berkiella cookevillensis and Candidatus Berkiella aquae.</title>
        <authorList>
            <person name="Mehari Y.T."/>
            <person name="Arivett B.A."/>
            <person name="Farone A.L."/>
            <person name="Gunderson J.H."/>
            <person name="Farone M.B."/>
        </authorList>
    </citation>
    <scope>NUCLEOTIDE SEQUENCE [LARGE SCALE GENOMIC DNA]</scope>
    <source>
        <strain evidence="8">HT99</strain>
    </source>
</reference>
<dbReference type="OrthoDB" id="9787815at2"/>
<evidence type="ECO:0000256" key="2">
    <source>
        <dbReference type="ARBA" id="ARBA00022448"/>
    </source>
</evidence>
<keyword evidence="10" id="KW-1185">Reference proteome</keyword>
<dbReference type="InterPro" id="IPR036259">
    <property type="entry name" value="MFS_trans_sf"/>
</dbReference>
<dbReference type="STRING" id="295108.HT99x_01513"/>
<feature type="transmembrane region" description="Helical" evidence="6">
    <location>
        <begin position="43"/>
        <end position="63"/>
    </location>
</feature>
<evidence type="ECO:0000256" key="5">
    <source>
        <dbReference type="ARBA" id="ARBA00023136"/>
    </source>
</evidence>
<comment type="caution">
    <text evidence="8">The sequence shown here is derived from an EMBL/GenBank/DDBJ whole genome shotgun (WGS) entry which is preliminary data.</text>
</comment>
<dbReference type="RefSeq" id="WP_075066142.1">
    <property type="nucleotide sequence ID" value="NZ_LKAJ02000001.1"/>
</dbReference>
<evidence type="ECO:0000256" key="6">
    <source>
        <dbReference type="SAM" id="Phobius"/>
    </source>
</evidence>
<dbReference type="SUPFAM" id="SSF103473">
    <property type="entry name" value="MFS general substrate transporter"/>
    <property type="match status" value="1"/>
</dbReference>
<feature type="transmembrane region" description="Helical" evidence="6">
    <location>
        <begin position="176"/>
        <end position="195"/>
    </location>
</feature>
<dbReference type="Proteomes" id="UP000051497">
    <property type="component" value="Unassembled WGS sequence"/>
</dbReference>
<feature type="transmembrane region" description="Helical" evidence="6">
    <location>
        <begin position="319"/>
        <end position="343"/>
    </location>
</feature>
<feature type="transmembrane region" description="Helical" evidence="6">
    <location>
        <begin position="84"/>
        <end position="103"/>
    </location>
</feature>
<comment type="subcellular location">
    <subcellularLocation>
        <location evidence="1">Membrane</location>
        <topology evidence="1">Multi-pass membrane protein</topology>
    </subcellularLocation>
</comment>
<name>A0A0Q9YN59_9GAMM</name>
<feature type="transmembrane region" description="Helical" evidence="6">
    <location>
        <begin position="226"/>
        <end position="251"/>
    </location>
</feature>
<evidence type="ECO:0000256" key="1">
    <source>
        <dbReference type="ARBA" id="ARBA00004141"/>
    </source>
</evidence>
<dbReference type="PANTHER" id="PTHR12778">
    <property type="entry name" value="SOLUTE CARRIER FAMILY 33 ACETYL-COA TRANSPORTER -RELATED"/>
    <property type="match status" value="1"/>
</dbReference>
<dbReference type="CDD" id="cd17486">
    <property type="entry name" value="MFS_AmpG_like"/>
    <property type="match status" value="1"/>
</dbReference>
<evidence type="ECO:0000313" key="8">
    <source>
        <dbReference type="EMBL" id="KRG21337.1"/>
    </source>
</evidence>
<feature type="transmembrane region" description="Helical" evidence="6">
    <location>
        <begin position="109"/>
        <end position="130"/>
    </location>
</feature>
<evidence type="ECO:0000259" key="7">
    <source>
        <dbReference type="PROSITE" id="PS50850"/>
    </source>
</evidence>
<dbReference type="GO" id="GO:0016020">
    <property type="term" value="C:membrane"/>
    <property type="evidence" value="ECO:0007669"/>
    <property type="project" value="UniProtKB-SubCell"/>
</dbReference>
<dbReference type="EMBL" id="LKAJ01000005">
    <property type="protein sequence ID" value="KRG21337.1"/>
    <property type="molecule type" value="Genomic_DNA"/>
</dbReference>
<dbReference type="InterPro" id="IPR004752">
    <property type="entry name" value="AmpG_permease/AT-1"/>
</dbReference>
<dbReference type="NCBIfam" id="TIGR00901">
    <property type="entry name" value="2A0125"/>
    <property type="match status" value="1"/>
</dbReference>
<evidence type="ECO:0000313" key="10">
    <source>
        <dbReference type="Proteomes" id="UP000051497"/>
    </source>
</evidence>
<dbReference type="GO" id="GO:0022857">
    <property type="term" value="F:transmembrane transporter activity"/>
    <property type="evidence" value="ECO:0007669"/>
    <property type="project" value="InterPro"/>
</dbReference>
<dbReference type="PATRIC" id="fig|1590043.3.peg.1545"/>
<proteinExistence type="predicted"/>
<feature type="transmembrane region" description="Helical" evidence="6">
    <location>
        <begin position="263"/>
        <end position="285"/>
    </location>
</feature>
<sequence length="429" mass="46999">MKNAPQWLSLLLQKKMLLILLLGFASGLPLGLSGSTLQAWYAMDGVNMVTIGFLALVGQPYVYKFLWSPVLDKYRLPFLGLRRGWMIAMQLGIIIVLVLMAMMKPAVEPYHLAFLALCLTVLSATQDIAIDAYRTELLTVQERGMGTSMAVTGYRIAMLVSGGLTMIIAHYSSFSFTYLLMAALMGVGVFATLWGQEPQHYREKSVPFLTACLEPFKEFFSRQHAVALLGFIVLYKLGDAFAGSLTTAFLLKGVGFSLVEVGFVNKTIGLASTLFGVFVGGVLMVKLGLFRSLLWFGILQAITNLLFFALAMVGQHFPLYVVTVFLENFSGGLGTAAFMALVMSLCNARFTATQFALLSSFSAIGRVFVGPAAGFLVENVGWAEFFLWTVVFAVPGLLLLWWLRSTIFSYEADQQAIIAQAVTEARAEA</sequence>
<dbReference type="PANTHER" id="PTHR12778:SF10">
    <property type="entry name" value="MAJOR FACILITATOR SUPERFAMILY DOMAIN-CONTAINING PROTEIN 3"/>
    <property type="match status" value="1"/>
</dbReference>
<evidence type="ECO:0000256" key="3">
    <source>
        <dbReference type="ARBA" id="ARBA00022692"/>
    </source>
</evidence>
<evidence type="ECO:0000256" key="4">
    <source>
        <dbReference type="ARBA" id="ARBA00022989"/>
    </source>
</evidence>
<keyword evidence="5 6" id="KW-0472">Membrane</keyword>
<reference evidence="9" key="2">
    <citation type="journal article" date="2016" name="Genome Announc.">
        <title>Draft Genome Sequences of Two Novel Amoeba-Resistant Intranuclear Bacteria, 'Candidatus Berkiella cookevillensis' and 'Candidatus Berkiella aquae'.</title>
        <authorList>
            <person name="Mehari Y.T."/>
            <person name="Arivett B.A."/>
            <person name="Farone A.L."/>
            <person name="Gunderson J.H."/>
            <person name="Farone M.B."/>
        </authorList>
    </citation>
    <scope>NUCLEOTIDE SEQUENCE</scope>
    <source>
        <strain evidence="9">HT99</strain>
    </source>
</reference>
<dbReference type="InterPro" id="IPR020846">
    <property type="entry name" value="MFS_dom"/>
</dbReference>
<gene>
    <name evidence="9" type="ORF">HT99x_005645</name>
    <name evidence="8" type="ORF">HT99x_01513</name>
</gene>
<feature type="transmembrane region" description="Helical" evidence="6">
    <location>
        <begin position="385"/>
        <end position="403"/>
    </location>
</feature>
<dbReference type="InterPro" id="IPR011701">
    <property type="entry name" value="MFS"/>
</dbReference>
<dbReference type="Gene3D" id="1.20.1250.20">
    <property type="entry name" value="MFS general substrate transporter like domains"/>
    <property type="match status" value="1"/>
</dbReference>
<keyword evidence="4 6" id="KW-1133">Transmembrane helix</keyword>
<feature type="transmembrane region" description="Helical" evidence="6">
    <location>
        <begin position="292"/>
        <end position="313"/>
    </location>
</feature>
<feature type="domain" description="Major facilitator superfamily (MFS) profile" evidence="7">
    <location>
        <begin position="15"/>
        <end position="407"/>
    </location>
</feature>
<dbReference type="Pfam" id="PF07690">
    <property type="entry name" value="MFS_1"/>
    <property type="match status" value="1"/>
</dbReference>
<accession>A0A0Q9YN59</accession>
<keyword evidence="2" id="KW-0813">Transport</keyword>